<evidence type="ECO:0000313" key="2">
    <source>
        <dbReference type="Proteomes" id="UP000271889"/>
    </source>
</evidence>
<dbReference type="EMBL" id="UYRV01001897">
    <property type="protein sequence ID" value="VDK47720.1"/>
    <property type="molecule type" value="Genomic_DNA"/>
</dbReference>
<reference evidence="1 2" key="1">
    <citation type="submission" date="2018-11" db="EMBL/GenBank/DDBJ databases">
        <authorList>
            <consortium name="Pathogen Informatics"/>
        </authorList>
    </citation>
    <scope>NUCLEOTIDE SEQUENCE [LARGE SCALE GENOMIC DNA]</scope>
</reference>
<dbReference type="AlphaFoldDB" id="A0A3P6QVR7"/>
<accession>A0A3P6QVR7</accession>
<sequence length="137" mass="15524">MLSPQQQLGGSADMQYPQDMQLQNLQDMQNTQFPQNMQSQPCTATFSYYASNGNPVYLCECPGGTSYQYLRCVNPNESGTPDVQNSNDMQQQNVQEVQEQPCTATFSYYASDRRPVYQCDCPGYGISYQYSRCVSPR</sequence>
<proteinExistence type="predicted"/>
<keyword evidence="2" id="KW-1185">Reference proteome</keyword>
<organism evidence="1 2">
    <name type="scientific">Cylicostephanus goldi</name>
    <name type="common">Nematode worm</name>
    <dbReference type="NCBI Taxonomy" id="71465"/>
    <lineage>
        <taxon>Eukaryota</taxon>
        <taxon>Metazoa</taxon>
        <taxon>Ecdysozoa</taxon>
        <taxon>Nematoda</taxon>
        <taxon>Chromadorea</taxon>
        <taxon>Rhabditida</taxon>
        <taxon>Rhabditina</taxon>
        <taxon>Rhabditomorpha</taxon>
        <taxon>Strongyloidea</taxon>
        <taxon>Strongylidae</taxon>
        <taxon>Cylicostephanus</taxon>
    </lineage>
</organism>
<gene>
    <name evidence="1" type="ORF">CGOC_LOCUS1101</name>
</gene>
<dbReference type="OrthoDB" id="10471910at2759"/>
<protein>
    <submittedName>
        <fullName evidence="1">Uncharacterized protein</fullName>
    </submittedName>
</protein>
<evidence type="ECO:0000313" key="1">
    <source>
        <dbReference type="EMBL" id="VDK47720.1"/>
    </source>
</evidence>
<name>A0A3P6QVR7_CYLGO</name>
<dbReference type="Proteomes" id="UP000271889">
    <property type="component" value="Unassembled WGS sequence"/>
</dbReference>